<sequence>MSPTATAQRGGIREGAAPRRAAIYARISDDREGREHGVTRQQEDCRALARRLGYEVVESHVHVDNDISASTKSRKKRPAYTSMLQAARSGEFDVILAYSNSRLTRRPREFEDLIDLHDAHGTEFHTVVSGNDDLSTADGRMVARIKASVDAAEAERTAERVKRAKAQMAAQGVYRGGPRPYGFETGGLEIRESEAAVIRWAAQSVLAGRSLGSLTRELNERVARGEPGTATAVMPRTRKVTDPATGITTTESYTPKPTWRYGALRDMLLRPRNAGLLAHGMPGKSHARALPYEIVGAAVWPAIIEREAWDALVAVLAAPDRMGKHGSDPRHLLSGIARCGKPVLDEDGAPVVDEHGEPVLCGGVLRCTTLGGTAKRNYPKRWLYRCETGTHLTIGAKQTEAFVTEAVIARLDDPRTIAALAPDTEALTQADRDRRDVLRARLEGFDADYAAGDITASLHRKATERVQMELDEVQARLDRAVQDHAASSILSAENPGKAFLDAPLDMKKAVIASLMTITIVPAKTRGSQWDPIRIQLAPVTRGTAAAPRPSTTVEAADASATVAATGSD</sequence>
<dbReference type="PANTHER" id="PTHR30461:SF23">
    <property type="entry name" value="DNA RECOMBINASE-RELATED"/>
    <property type="match status" value="1"/>
</dbReference>
<name>A0ABV8Q4N3_9MICO</name>
<evidence type="ECO:0000313" key="4">
    <source>
        <dbReference type="EMBL" id="MFC4243382.1"/>
    </source>
</evidence>
<dbReference type="InterPro" id="IPR050639">
    <property type="entry name" value="SSR_resolvase"/>
</dbReference>
<evidence type="ECO:0000259" key="3">
    <source>
        <dbReference type="PROSITE" id="PS51737"/>
    </source>
</evidence>
<dbReference type="InterPro" id="IPR006119">
    <property type="entry name" value="Resolv_N"/>
</dbReference>
<dbReference type="Gene3D" id="3.40.50.1390">
    <property type="entry name" value="Resolvase, N-terminal catalytic domain"/>
    <property type="match status" value="1"/>
</dbReference>
<gene>
    <name evidence="4" type="ORF">ACFOYW_08350</name>
</gene>
<organism evidence="4 5">
    <name type="scientific">Gryllotalpicola reticulitermitis</name>
    <dbReference type="NCBI Taxonomy" id="1184153"/>
    <lineage>
        <taxon>Bacteria</taxon>
        <taxon>Bacillati</taxon>
        <taxon>Actinomycetota</taxon>
        <taxon>Actinomycetes</taxon>
        <taxon>Micrococcales</taxon>
        <taxon>Microbacteriaceae</taxon>
        <taxon>Gryllotalpicola</taxon>
    </lineage>
</organism>
<dbReference type="CDD" id="cd00338">
    <property type="entry name" value="Ser_Recombinase"/>
    <property type="match status" value="1"/>
</dbReference>
<dbReference type="SMART" id="SM00857">
    <property type="entry name" value="Resolvase"/>
    <property type="match status" value="1"/>
</dbReference>
<dbReference type="Proteomes" id="UP001595900">
    <property type="component" value="Unassembled WGS sequence"/>
</dbReference>
<dbReference type="InterPro" id="IPR011109">
    <property type="entry name" value="DNA_bind_recombinase_dom"/>
</dbReference>
<evidence type="ECO:0000313" key="5">
    <source>
        <dbReference type="Proteomes" id="UP001595900"/>
    </source>
</evidence>
<dbReference type="InterPro" id="IPR036162">
    <property type="entry name" value="Resolvase-like_N_sf"/>
</dbReference>
<proteinExistence type="predicted"/>
<dbReference type="EMBL" id="JBHSCN010000005">
    <property type="protein sequence ID" value="MFC4243382.1"/>
    <property type="molecule type" value="Genomic_DNA"/>
</dbReference>
<dbReference type="PROSITE" id="PS51737">
    <property type="entry name" value="RECOMBINASE_DNA_BIND"/>
    <property type="match status" value="1"/>
</dbReference>
<dbReference type="SUPFAM" id="SSF53041">
    <property type="entry name" value="Resolvase-like"/>
    <property type="match status" value="1"/>
</dbReference>
<evidence type="ECO:0000256" key="1">
    <source>
        <dbReference type="SAM" id="MobiDB-lite"/>
    </source>
</evidence>
<dbReference type="InterPro" id="IPR038109">
    <property type="entry name" value="DNA_bind_recomb_sf"/>
</dbReference>
<protein>
    <submittedName>
        <fullName evidence="4">Recombinase family protein</fullName>
    </submittedName>
</protein>
<accession>A0ABV8Q4N3</accession>
<feature type="domain" description="Recombinase" evidence="3">
    <location>
        <begin position="180"/>
        <end position="322"/>
    </location>
</feature>
<comment type="caution">
    <text evidence="4">The sequence shown here is derived from an EMBL/GenBank/DDBJ whole genome shotgun (WGS) entry which is preliminary data.</text>
</comment>
<dbReference type="Gene3D" id="3.90.1750.20">
    <property type="entry name" value="Putative Large Serine Recombinase, Chain B, Domain 2"/>
    <property type="match status" value="1"/>
</dbReference>
<dbReference type="RefSeq" id="WP_390228410.1">
    <property type="nucleotide sequence ID" value="NZ_JBHSCN010000005.1"/>
</dbReference>
<dbReference type="PANTHER" id="PTHR30461">
    <property type="entry name" value="DNA-INVERTASE FROM LAMBDOID PROPHAGE"/>
    <property type="match status" value="1"/>
</dbReference>
<reference evidence="5" key="1">
    <citation type="journal article" date="2019" name="Int. J. Syst. Evol. Microbiol.">
        <title>The Global Catalogue of Microorganisms (GCM) 10K type strain sequencing project: providing services to taxonomists for standard genome sequencing and annotation.</title>
        <authorList>
            <consortium name="The Broad Institute Genomics Platform"/>
            <consortium name="The Broad Institute Genome Sequencing Center for Infectious Disease"/>
            <person name="Wu L."/>
            <person name="Ma J."/>
        </authorList>
    </citation>
    <scope>NUCLEOTIDE SEQUENCE [LARGE SCALE GENOMIC DNA]</scope>
    <source>
        <strain evidence="5">CGMCC 1.10363</strain>
    </source>
</reference>
<keyword evidence="5" id="KW-1185">Reference proteome</keyword>
<dbReference type="Pfam" id="PF00239">
    <property type="entry name" value="Resolvase"/>
    <property type="match status" value="1"/>
</dbReference>
<feature type="region of interest" description="Disordered" evidence="1">
    <location>
        <begin position="543"/>
        <end position="568"/>
    </location>
</feature>
<feature type="compositionally biased region" description="Low complexity" evidence="1">
    <location>
        <begin position="550"/>
        <end position="568"/>
    </location>
</feature>
<evidence type="ECO:0000259" key="2">
    <source>
        <dbReference type="PROSITE" id="PS51736"/>
    </source>
</evidence>
<feature type="domain" description="Resolvase/invertase-type recombinase catalytic" evidence="2">
    <location>
        <begin position="20"/>
        <end position="172"/>
    </location>
</feature>
<dbReference type="Pfam" id="PF07508">
    <property type="entry name" value="Recombinase"/>
    <property type="match status" value="1"/>
</dbReference>
<dbReference type="PROSITE" id="PS51736">
    <property type="entry name" value="RECOMBINASES_3"/>
    <property type="match status" value="1"/>
</dbReference>